<feature type="compositionally biased region" description="Polar residues" evidence="3">
    <location>
        <begin position="1745"/>
        <end position="1758"/>
    </location>
</feature>
<accession>A0A4Y9Y8V1</accession>
<dbReference type="InterPro" id="IPR040976">
    <property type="entry name" value="Pkinase_fungal"/>
</dbReference>
<name>A0A4Y9Y8V1_9APHY</name>
<sequence length="1890" mass="212330">MDDFLHVFVPGDVKPPPLKARQPFKVPVGKDESHMYEPLCSGLAKLVVDFPPERRLCFHNNAHEIIDFPFEKYQTNHHATKPDVVASLPGQTFSGRFRDRWRNISIVFEAKSTEKADPMQYRSQENDEALVQLAKSARNILVAQSRLYVFVIGVYGGDARIYRFDHAGAVCSPAFKYSEKGGAVLHEFLWRLVNPIHEGCDIVGADPTIQLPTRDDREELEAALRAGGVQYDEHVWKMCRWVTVRGAGGMDDFRYLLHDLVFLNPGLFSRATTVWSALEVDSQGQPTGVRMDEDGRPAGNQVIIKDSWQQLARRPETEHYEQIFAHIGSRVLRSHLEADARDDEVETEALLKAWDEGWTGLAQFVAGDDLGAEELIMTDPARVGQQTCSSKYLFDDLIQFYERSHTRTVSKSVGTPLSDFRRTKEMLMPFHFPVHSGHRTAFEAGILHRDISEGNVLMANGRGFLHDLDYASNWKALLYVRGYLHTIESWERFVQTGEGLPREGAIPTPDSERPIPVRDDGSANIRRLPPAPVVNRKGEEEYYVEAIVAERRVGRRAKEYLVKWTGYGADEMSWEEARSLRNCAALMDWLKRPEDERAELSKTHLAQGTGEQAEKATPVESGEHEHDAAPVRAERNRTECKERTGTFYFMAIEVLRQEPRVIHQVRHDLESFFWLLVWLVLRHTDHTADKIKLLKSLFDQATAADCAAHKLAWLMAGSLVVKGNEPLTNLISEFQSLCRLCHFKEFYVPLTHQRVLDVFDKALARQDWPVNDGAIPFSLASNPDLRHQARPQGSIPEGQLSGQGQRSASIRAGTYVSAAPLHVANLPRDQAVASERARRADNAAGILRNHSSEINKHAWRSEIEGKIVEMDIDIQLFLSYFMPSVAEKPPSQAADPFHVPIGGKETDMYKPLCDGLEKLVKDFPEQKRLSFHNNAHEEIKFPFLLCQQGQHATKPDVVASLPGRTFAPRNKDGDHDRWRDISVVFEAKNVESEDPMLYCSERNDETLVQLSKSARNILVSQSRLCAFAIGVYGSTARIFRFDHAGAVCTRSFKYGEDNGAVLYEFLWRLVHPIREGCDIVGADPTVRFPSAKSRGVRRILRKANVEVTSETRKACRWVTIDPAENRSAKKYLVYELLFINPRLLSRATTIWKALELDEDGEPTGTHVVIKESWRQLVCDAELLHWKRIRAHVAPHLVHTDKDHEQWDQAAEEAFMEVWNAEWRGLAAFSLGADLGEDEELRADVEAPVGHRTWTGVHQCQGAHQWFERSHMRLVSTTIGTPISQFRSTREMVQFTGPHRGVFTGHQLAFEAGVIHCDVSEGNVMIVDGRGFLHDLDCGFNWKATLYALGYEDTIESWAEFVLTERGIPRKDVEGRALASTEPTPQTTGISEKVVSPLLPVIIRRDAEEYFVDAIIAERKTAEGKKYLVRWMGCGEERNSWEPLEHVRGCVALSHWLSLPREDRAQLSAKHANDPDGTGEPHRGAGPDVVTAYVRSADPEKIREECKQRTVSPQFQLSLPFDIHAETSQGTFCFMAVEVLHGDVVHQIRHDLESFFWLLVWLVIRHCNHNLDGHASAALQAFLDEARSATYKKGWMCNPFFVAGNEPLSELLRRFTFLCRKNYTPWSEPEVTSPVTYQAVLEIFDDALARDNWPEDDKAIPRVPAKGVDGRLACQTARFQSTVTGSQIKSRARRSLGQLTPAPEGSNALPINAVQAAPVHDHPRSSDRGSIPHASVWNDAHRAPHTASSGSRQSVQIPLQTIPDPSLPTVSPSQKVSSFHSAAFPAATLRGIPAHGAGRSPSPPRHNNPQDPRASLLDAFLADSGSTSSDPSDPSVGEPRPSTSTQAGQVDASGDSHRRHHGRKRKRSQEDLSVDADLCLGPSKRSRAHSE</sequence>
<dbReference type="Pfam" id="PF00385">
    <property type="entry name" value="Chromo"/>
    <property type="match status" value="2"/>
</dbReference>
<dbReference type="PANTHER" id="PTHR38248">
    <property type="entry name" value="FUNK1 6"/>
    <property type="match status" value="1"/>
</dbReference>
<dbReference type="InterPro" id="IPR016197">
    <property type="entry name" value="Chromo-like_dom_sf"/>
</dbReference>
<feature type="compositionally biased region" description="Basic and acidic residues" evidence="3">
    <location>
        <begin position="1467"/>
        <end position="1484"/>
    </location>
</feature>
<comment type="subcellular location">
    <subcellularLocation>
        <location evidence="1">Nucleus</location>
    </subcellularLocation>
</comment>
<feature type="domain" description="Chromo" evidence="4">
    <location>
        <begin position="542"/>
        <end position="602"/>
    </location>
</feature>
<proteinExistence type="predicted"/>
<dbReference type="InterPro" id="IPR008266">
    <property type="entry name" value="Tyr_kinase_AS"/>
</dbReference>
<dbReference type="PROSITE" id="PS00598">
    <property type="entry name" value="CHROMO_1"/>
    <property type="match status" value="1"/>
</dbReference>
<dbReference type="EMBL" id="SEKV01000358">
    <property type="protein sequence ID" value="TFY58470.1"/>
    <property type="molecule type" value="Genomic_DNA"/>
</dbReference>
<dbReference type="InterPro" id="IPR011009">
    <property type="entry name" value="Kinase-like_dom_sf"/>
</dbReference>
<comment type="caution">
    <text evidence="5">The sequence shown here is derived from an EMBL/GenBank/DDBJ whole genome shotgun (WGS) entry which is preliminary data.</text>
</comment>
<dbReference type="InterPro" id="IPR023779">
    <property type="entry name" value="Chromodomain_CS"/>
</dbReference>
<feature type="region of interest" description="Disordered" evidence="3">
    <location>
        <begin position="1740"/>
        <end position="1773"/>
    </location>
</feature>
<dbReference type="Proteomes" id="UP000298390">
    <property type="component" value="Unassembled WGS sequence"/>
</dbReference>
<organism evidence="5 6">
    <name type="scientific">Rhodofomes roseus</name>
    <dbReference type="NCBI Taxonomy" id="34475"/>
    <lineage>
        <taxon>Eukaryota</taxon>
        <taxon>Fungi</taxon>
        <taxon>Dikarya</taxon>
        <taxon>Basidiomycota</taxon>
        <taxon>Agaricomycotina</taxon>
        <taxon>Agaricomycetes</taxon>
        <taxon>Polyporales</taxon>
        <taxon>Rhodofomes</taxon>
    </lineage>
</organism>
<dbReference type="PROSITE" id="PS50013">
    <property type="entry name" value="CHROMO_2"/>
    <property type="match status" value="2"/>
</dbReference>
<dbReference type="GO" id="GO:0004672">
    <property type="term" value="F:protein kinase activity"/>
    <property type="evidence" value="ECO:0007669"/>
    <property type="project" value="InterPro"/>
</dbReference>
<feature type="region of interest" description="Disordered" evidence="3">
    <location>
        <begin position="1790"/>
        <end position="1890"/>
    </location>
</feature>
<feature type="compositionally biased region" description="Basic residues" evidence="3">
    <location>
        <begin position="1856"/>
        <end position="1866"/>
    </location>
</feature>
<feature type="region of interest" description="Disordered" evidence="3">
    <location>
        <begin position="1467"/>
        <end position="1486"/>
    </location>
</feature>
<dbReference type="InterPro" id="IPR023780">
    <property type="entry name" value="Chromo_domain"/>
</dbReference>
<dbReference type="SMART" id="SM00298">
    <property type="entry name" value="CHROMO"/>
    <property type="match status" value="2"/>
</dbReference>
<feature type="compositionally biased region" description="Basic and acidic residues" evidence="3">
    <location>
        <begin position="621"/>
        <end position="631"/>
    </location>
</feature>
<evidence type="ECO:0000256" key="3">
    <source>
        <dbReference type="SAM" id="MobiDB-lite"/>
    </source>
</evidence>
<feature type="compositionally biased region" description="Low complexity" evidence="3">
    <location>
        <begin position="1822"/>
        <end position="1834"/>
    </location>
</feature>
<evidence type="ECO:0000256" key="2">
    <source>
        <dbReference type="ARBA" id="ARBA00023242"/>
    </source>
</evidence>
<gene>
    <name evidence="5" type="ORF">EVJ58_g6392</name>
</gene>
<dbReference type="PROSITE" id="PS00109">
    <property type="entry name" value="PROTEIN_KINASE_TYR"/>
    <property type="match status" value="1"/>
</dbReference>
<dbReference type="SUPFAM" id="SSF54160">
    <property type="entry name" value="Chromo domain-like"/>
    <property type="match status" value="2"/>
</dbReference>
<evidence type="ECO:0000256" key="1">
    <source>
        <dbReference type="ARBA" id="ARBA00004123"/>
    </source>
</evidence>
<feature type="region of interest" description="Disordered" evidence="3">
    <location>
        <begin position="502"/>
        <end position="529"/>
    </location>
</feature>
<reference evidence="5 6" key="1">
    <citation type="submission" date="2019-01" db="EMBL/GenBank/DDBJ databases">
        <title>Genome sequencing of the rare red list fungi Fomitopsis rosea.</title>
        <authorList>
            <person name="Buettner E."/>
            <person name="Kellner H."/>
        </authorList>
    </citation>
    <scope>NUCLEOTIDE SEQUENCE [LARGE SCALE GENOMIC DNA]</scope>
    <source>
        <strain evidence="5 6">DSM 105464</strain>
    </source>
</reference>
<dbReference type="Pfam" id="PF17667">
    <property type="entry name" value="Pkinase_fungal"/>
    <property type="match status" value="4"/>
</dbReference>
<feature type="compositionally biased region" description="Basic and acidic residues" evidence="3">
    <location>
        <begin position="510"/>
        <end position="521"/>
    </location>
</feature>
<evidence type="ECO:0000259" key="4">
    <source>
        <dbReference type="PROSITE" id="PS50013"/>
    </source>
</evidence>
<protein>
    <recommendedName>
        <fullName evidence="4">Chromo domain-containing protein</fullName>
    </recommendedName>
</protein>
<evidence type="ECO:0000313" key="5">
    <source>
        <dbReference type="EMBL" id="TFY58470.1"/>
    </source>
</evidence>
<dbReference type="InterPro" id="IPR000953">
    <property type="entry name" value="Chromo/chromo_shadow_dom"/>
</dbReference>
<dbReference type="GO" id="GO:0005634">
    <property type="term" value="C:nucleus"/>
    <property type="evidence" value="ECO:0007669"/>
    <property type="project" value="UniProtKB-SubCell"/>
</dbReference>
<dbReference type="Gene3D" id="2.40.50.40">
    <property type="match status" value="2"/>
</dbReference>
<dbReference type="PANTHER" id="PTHR38248:SF2">
    <property type="entry name" value="FUNK1 11"/>
    <property type="match status" value="1"/>
</dbReference>
<evidence type="ECO:0000313" key="6">
    <source>
        <dbReference type="Proteomes" id="UP000298390"/>
    </source>
</evidence>
<keyword evidence="2" id="KW-0539">Nucleus</keyword>
<dbReference type="GO" id="GO:0006338">
    <property type="term" value="P:chromatin remodeling"/>
    <property type="evidence" value="ECO:0007669"/>
    <property type="project" value="UniProtKB-ARBA"/>
</dbReference>
<feature type="domain" description="Chromo" evidence="4">
    <location>
        <begin position="1409"/>
        <end position="1449"/>
    </location>
</feature>
<dbReference type="CDD" id="cd00024">
    <property type="entry name" value="CD_CSD"/>
    <property type="match status" value="1"/>
</dbReference>
<feature type="region of interest" description="Disordered" evidence="3">
    <location>
        <begin position="598"/>
        <end position="631"/>
    </location>
</feature>
<feature type="region of interest" description="Disordered" evidence="3">
    <location>
        <begin position="1682"/>
        <end position="1708"/>
    </location>
</feature>
<dbReference type="SUPFAM" id="SSF56112">
    <property type="entry name" value="Protein kinase-like (PK-like)"/>
    <property type="match status" value="1"/>
</dbReference>